<comment type="caution">
    <text evidence="1">The sequence shown here is derived from an EMBL/GenBank/DDBJ whole genome shotgun (WGS) entry which is preliminary data.</text>
</comment>
<dbReference type="Pfam" id="PF04724">
    <property type="entry name" value="Glyco_transf_17"/>
    <property type="match status" value="1"/>
</dbReference>
<dbReference type="AlphaFoldDB" id="A0A328WXQ2"/>
<keyword evidence="1" id="KW-0808">Transferase</keyword>
<dbReference type="RefSeq" id="WP_112084577.1">
    <property type="nucleotide sequence ID" value="NZ_QLSV01000001.1"/>
</dbReference>
<protein>
    <submittedName>
        <fullName evidence="1">Beta-1,4-mannosyl-glycoprotein beta-1,4-N-acetylglucosaminyltransferase</fullName>
    </submittedName>
</protein>
<dbReference type="EMBL" id="QLSV01000001">
    <property type="protein sequence ID" value="RAR50982.1"/>
    <property type="molecule type" value="Genomic_DNA"/>
</dbReference>
<dbReference type="InterPro" id="IPR006813">
    <property type="entry name" value="Glyco_trans_17"/>
</dbReference>
<keyword evidence="2" id="KW-1185">Reference proteome</keyword>
<dbReference type="OrthoDB" id="1997677at2"/>
<organism evidence="1 2">
    <name type="scientific">Flavobacterium lacus</name>
    <dbReference type="NCBI Taxonomy" id="1353778"/>
    <lineage>
        <taxon>Bacteria</taxon>
        <taxon>Pseudomonadati</taxon>
        <taxon>Bacteroidota</taxon>
        <taxon>Flavobacteriia</taxon>
        <taxon>Flavobacteriales</taxon>
        <taxon>Flavobacteriaceae</taxon>
        <taxon>Flavobacterium</taxon>
    </lineage>
</organism>
<name>A0A328WXQ2_9FLAO</name>
<proteinExistence type="predicted"/>
<evidence type="ECO:0000313" key="2">
    <source>
        <dbReference type="Proteomes" id="UP000249518"/>
    </source>
</evidence>
<gene>
    <name evidence="1" type="ORF">B0I10_101154</name>
</gene>
<dbReference type="GO" id="GO:0016020">
    <property type="term" value="C:membrane"/>
    <property type="evidence" value="ECO:0007669"/>
    <property type="project" value="InterPro"/>
</dbReference>
<dbReference type="GO" id="GO:0003830">
    <property type="term" value="F:beta-1,4-mannosylglycoprotein 4-beta-N-acetylglucosaminyltransferase activity"/>
    <property type="evidence" value="ECO:0007669"/>
    <property type="project" value="InterPro"/>
</dbReference>
<dbReference type="PANTHER" id="PTHR12224:SF0">
    <property type="entry name" value="BETA-1,4-MANNOSYL-GLYCOPROTEIN 4-BETA-N-ACETYLGLUCOSAMINYLTRANSFERASE"/>
    <property type="match status" value="1"/>
</dbReference>
<sequence>MLYDCFIFFNELDLLEIRLNELDGVVDKFVLVEADRTFQNTKKPFIFEENKERFSKYLHKIIHIKLTKYPLFVPVINPFSPWKIEFFQRDSVVKGLVDCKPDDIIMISDVDEIPNSEVIKIQLEKGIQKIYGLKMDMFMYYLNNKLTYDGGSNISKEESKDGIWHCTALLPYKFLKKKPYRIRKIIMRTKRRGEVYEIIPNAGWHFTYIGGAKKIIEKLESFSHTEYNLEEFKNFDKISHLIKKGKDLFGREMEFEVVDLSYNLPKYLKTSEAQQKFKDLFIY</sequence>
<dbReference type="Proteomes" id="UP000249518">
    <property type="component" value="Unassembled WGS sequence"/>
</dbReference>
<reference evidence="1 2" key="1">
    <citation type="submission" date="2018-06" db="EMBL/GenBank/DDBJ databases">
        <title>Genomic Encyclopedia of Type Strains, Phase III (KMG-III): the genomes of soil and plant-associated and newly described type strains.</title>
        <authorList>
            <person name="Whitman W."/>
        </authorList>
    </citation>
    <scope>NUCLEOTIDE SEQUENCE [LARGE SCALE GENOMIC DNA]</scope>
    <source>
        <strain evidence="1 2">CGMCC 1.12504</strain>
    </source>
</reference>
<accession>A0A328WXQ2</accession>
<dbReference type="PANTHER" id="PTHR12224">
    <property type="entry name" value="BETA-1,4-MANNOSYL-GLYCOPROTEIN BETA-1,4-N-ACETYLGLUCOSAMINYL-TRANSFERASE"/>
    <property type="match status" value="1"/>
</dbReference>
<dbReference type="GO" id="GO:0006044">
    <property type="term" value="P:N-acetylglucosamine metabolic process"/>
    <property type="evidence" value="ECO:0007669"/>
    <property type="project" value="TreeGrafter"/>
</dbReference>
<keyword evidence="1" id="KW-0328">Glycosyltransferase</keyword>
<evidence type="ECO:0000313" key="1">
    <source>
        <dbReference type="EMBL" id="RAR50982.1"/>
    </source>
</evidence>